<evidence type="ECO:0000313" key="3">
    <source>
        <dbReference type="Proteomes" id="UP000044602"/>
    </source>
</evidence>
<dbReference type="Proteomes" id="UP000044602">
    <property type="component" value="Unassembled WGS sequence"/>
</dbReference>
<sequence>RRTNLQGGPVLRVPQHPEPGAQAQARPPIAHARRETLRQRQATDRQDGGARAHVRRGHGLPRRVHQRRRPDQD</sequence>
<evidence type="ECO:0000313" key="2">
    <source>
        <dbReference type="EMBL" id="CRK36946.1"/>
    </source>
</evidence>
<feature type="region of interest" description="Disordered" evidence="1">
    <location>
        <begin position="1"/>
        <end position="73"/>
    </location>
</feature>
<dbReference type="EMBL" id="CVQH01024457">
    <property type="protein sequence ID" value="CRK36946.1"/>
    <property type="molecule type" value="Genomic_DNA"/>
</dbReference>
<gene>
    <name evidence="2" type="ORF">BN1708_020170</name>
</gene>
<evidence type="ECO:0000256" key="1">
    <source>
        <dbReference type="SAM" id="MobiDB-lite"/>
    </source>
</evidence>
<protein>
    <submittedName>
        <fullName evidence="2">Uncharacterized protein</fullName>
    </submittedName>
</protein>
<organism evidence="2 3">
    <name type="scientific">Verticillium longisporum</name>
    <name type="common">Verticillium dahliae var. longisporum</name>
    <dbReference type="NCBI Taxonomy" id="100787"/>
    <lineage>
        <taxon>Eukaryota</taxon>
        <taxon>Fungi</taxon>
        <taxon>Dikarya</taxon>
        <taxon>Ascomycota</taxon>
        <taxon>Pezizomycotina</taxon>
        <taxon>Sordariomycetes</taxon>
        <taxon>Hypocreomycetidae</taxon>
        <taxon>Glomerellales</taxon>
        <taxon>Plectosphaerellaceae</taxon>
        <taxon>Verticillium</taxon>
    </lineage>
</organism>
<feature type="compositionally biased region" description="Basic residues" evidence="1">
    <location>
        <begin position="52"/>
        <end position="73"/>
    </location>
</feature>
<feature type="non-terminal residue" evidence="2">
    <location>
        <position position="1"/>
    </location>
</feature>
<name>A0A0G4MRU0_VERLO</name>
<accession>A0A0G4MRU0</accession>
<dbReference type="AlphaFoldDB" id="A0A0G4MRU0"/>
<feature type="compositionally biased region" description="Basic and acidic residues" evidence="1">
    <location>
        <begin position="32"/>
        <end position="50"/>
    </location>
</feature>
<proteinExistence type="predicted"/>
<reference evidence="2 3" key="1">
    <citation type="submission" date="2015-05" db="EMBL/GenBank/DDBJ databases">
        <authorList>
            <person name="Wang D.B."/>
            <person name="Wang M."/>
        </authorList>
    </citation>
    <scope>NUCLEOTIDE SEQUENCE [LARGE SCALE GENOMIC DNA]</scope>
    <source>
        <strain evidence="2">VL1</strain>
    </source>
</reference>
<keyword evidence="3" id="KW-1185">Reference proteome</keyword>